<dbReference type="PANTHER" id="PTHR34071:SF2">
    <property type="entry name" value="FLAVIN-NUCLEOTIDE-BINDING PROTEIN"/>
    <property type="match status" value="1"/>
</dbReference>
<dbReference type="SUPFAM" id="SSF50475">
    <property type="entry name" value="FMN-binding split barrel"/>
    <property type="match status" value="1"/>
</dbReference>
<name>A0A832I739_9THEM</name>
<organism evidence="1">
    <name type="scientific">Pseudothermotoga hypogea</name>
    <dbReference type="NCBI Taxonomy" id="57487"/>
    <lineage>
        <taxon>Bacteria</taxon>
        <taxon>Thermotogati</taxon>
        <taxon>Thermotogota</taxon>
        <taxon>Thermotogae</taxon>
        <taxon>Thermotogales</taxon>
        <taxon>Thermotogaceae</taxon>
        <taxon>Pseudothermotoga</taxon>
    </lineage>
</organism>
<dbReference type="InterPro" id="IPR012349">
    <property type="entry name" value="Split_barrel_FMN-bd"/>
</dbReference>
<accession>A0A832I739</accession>
<dbReference type="AlphaFoldDB" id="A0A832I739"/>
<reference evidence="1" key="1">
    <citation type="journal article" date="2020" name="mSystems">
        <title>Genome- and Community-Level Interaction Insights into Carbon Utilization and Element Cycling Functions of Hydrothermarchaeota in Hydrothermal Sediment.</title>
        <authorList>
            <person name="Zhou Z."/>
            <person name="Liu Y."/>
            <person name="Xu W."/>
            <person name="Pan J."/>
            <person name="Luo Z.H."/>
            <person name="Li M."/>
        </authorList>
    </citation>
    <scope>NUCLEOTIDE SEQUENCE [LARGE SCALE GENOMIC DNA]</scope>
    <source>
        <strain evidence="1">SpSt-86</strain>
    </source>
</reference>
<dbReference type="PANTHER" id="PTHR34071">
    <property type="entry name" value="5-NITROIMIDAZOLE ANTIBIOTICS RESISTANCE PROTEIN, NIMA-FAMILY-RELATED PROTEIN-RELATED"/>
    <property type="match status" value="1"/>
</dbReference>
<dbReference type="Gene3D" id="2.30.110.10">
    <property type="entry name" value="Electron Transport, Fmn-binding Protein, Chain A"/>
    <property type="match status" value="1"/>
</dbReference>
<sequence length="156" mass="17989">MDKYFKPLRRKDRALKDDEALEILSKSNYGVLCVFDGNYPYGVPVNYVYEDGFIYIHSAKEGHKIESIKSFDRVCFTVVGSSRVVENEFSTKYEGVISFGRADILHDEQVTPALRKLAQKYSPRYTNEAERIIQDSFKDVAVIRIKIEHVQGKANR</sequence>
<dbReference type="InterPro" id="IPR024747">
    <property type="entry name" value="Pyridox_Oxase-rel"/>
</dbReference>
<protein>
    <submittedName>
        <fullName evidence="1">Pyridoxamine 5'-phosphate oxidase family protein</fullName>
    </submittedName>
</protein>
<comment type="caution">
    <text evidence="1">The sequence shown here is derived from an EMBL/GenBank/DDBJ whole genome shotgun (WGS) entry which is preliminary data.</text>
</comment>
<evidence type="ECO:0000313" key="1">
    <source>
        <dbReference type="EMBL" id="HGZ78750.1"/>
    </source>
</evidence>
<dbReference type="EMBL" id="DTKQ01000016">
    <property type="protein sequence ID" value="HGZ78750.1"/>
    <property type="molecule type" value="Genomic_DNA"/>
</dbReference>
<proteinExistence type="predicted"/>
<gene>
    <name evidence="1" type="ORF">ENW55_02045</name>
</gene>
<dbReference type="Pfam" id="PF12900">
    <property type="entry name" value="Pyridox_ox_2"/>
    <property type="match status" value="1"/>
</dbReference>